<dbReference type="RefSeq" id="WP_053946404.1">
    <property type="nucleotide sequence ID" value="NZ_CP012622.1"/>
</dbReference>
<dbReference type="GO" id="GO:0003700">
    <property type="term" value="F:DNA-binding transcription factor activity"/>
    <property type="evidence" value="ECO:0007669"/>
    <property type="project" value="InterPro"/>
</dbReference>
<protein>
    <submittedName>
        <fullName evidence="5">ArsR family transcriptional regulator</fullName>
    </submittedName>
</protein>
<keyword evidence="6" id="KW-1185">Reference proteome</keyword>
<keyword evidence="3" id="KW-0804">Transcription</keyword>
<evidence type="ECO:0000259" key="4">
    <source>
        <dbReference type="PROSITE" id="PS50987"/>
    </source>
</evidence>
<dbReference type="PROSITE" id="PS50987">
    <property type="entry name" value="HTH_ARSR_2"/>
    <property type="match status" value="1"/>
</dbReference>
<accession>A0A0M5KLM7</accession>
<dbReference type="CDD" id="cd00090">
    <property type="entry name" value="HTH_ARSR"/>
    <property type="match status" value="1"/>
</dbReference>
<evidence type="ECO:0000313" key="6">
    <source>
        <dbReference type="Proteomes" id="UP000063919"/>
    </source>
</evidence>
<feature type="domain" description="HTH arsR-type" evidence="4">
    <location>
        <begin position="1"/>
        <end position="96"/>
    </location>
</feature>
<sequence length="107" mass="12332">MKEKYIEFAEIFKTLGDPTRLQIINMICDCGCTKCAQNILVNLNITQPTLSYHMKMLEKVGLITSLKEKNSKSYKINNQIIDELKLFVSEIQVEKNLLICSNCNEKK</sequence>
<evidence type="ECO:0000256" key="1">
    <source>
        <dbReference type="ARBA" id="ARBA00023015"/>
    </source>
</evidence>
<organism evidence="5 6">
    <name type="scientific">Spiroplasma cantharicola</name>
    <dbReference type="NCBI Taxonomy" id="362837"/>
    <lineage>
        <taxon>Bacteria</taxon>
        <taxon>Bacillati</taxon>
        <taxon>Mycoplasmatota</taxon>
        <taxon>Mollicutes</taxon>
        <taxon>Entomoplasmatales</taxon>
        <taxon>Spiroplasmataceae</taxon>
        <taxon>Spiroplasma</taxon>
    </lineage>
</organism>
<evidence type="ECO:0000313" key="5">
    <source>
        <dbReference type="EMBL" id="ALD66651.1"/>
    </source>
</evidence>
<evidence type="ECO:0000256" key="2">
    <source>
        <dbReference type="ARBA" id="ARBA00023125"/>
    </source>
</evidence>
<evidence type="ECO:0000256" key="3">
    <source>
        <dbReference type="ARBA" id="ARBA00023163"/>
    </source>
</evidence>
<name>A0A0M5KLM7_9MOLU</name>
<dbReference type="PRINTS" id="PR00778">
    <property type="entry name" value="HTHARSR"/>
</dbReference>
<dbReference type="KEGG" id="scj:SCANT_v1c07450"/>
<dbReference type="InterPro" id="IPR036388">
    <property type="entry name" value="WH-like_DNA-bd_sf"/>
</dbReference>
<keyword evidence="2" id="KW-0238">DNA-binding</keyword>
<dbReference type="SUPFAM" id="SSF46785">
    <property type="entry name" value="Winged helix' DNA-binding domain"/>
    <property type="match status" value="1"/>
</dbReference>
<gene>
    <name evidence="5" type="ORF">SCANT_v1c07450</name>
</gene>
<keyword evidence="1" id="KW-0805">Transcription regulation</keyword>
<dbReference type="InterPro" id="IPR001845">
    <property type="entry name" value="HTH_ArsR_DNA-bd_dom"/>
</dbReference>
<dbReference type="AlphaFoldDB" id="A0A0M5KLM7"/>
<dbReference type="OrthoDB" id="9798835at2"/>
<proteinExistence type="predicted"/>
<dbReference type="EMBL" id="CP012622">
    <property type="protein sequence ID" value="ALD66651.1"/>
    <property type="molecule type" value="Genomic_DNA"/>
</dbReference>
<dbReference type="SMART" id="SM00418">
    <property type="entry name" value="HTH_ARSR"/>
    <property type="match status" value="1"/>
</dbReference>
<dbReference type="PANTHER" id="PTHR33154:SF18">
    <property type="entry name" value="ARSENICAL RESISTANCE OPERON REPRESSOR"/>
    <property type="match status" value="1"/>
</dbReference>
<dbReference type="PANTHER" id="PTHR33154">
    <property type="entry name" value="TRANSCRIPTIONAL REGULATOR, ARSR FAMILY"/>
    <property type="match status" value="1"/>
</dbReference>
<dbReference type="STRING" id="362837.SCANT_v1c07450"/>
<dbReference type="Pfam" id="PF01022">
    <property type="entry name" value="HTH_5"/>
    <property type="match status" value="1"/>
</dbReference>
<dbReference type="InterPro" id="IPR036390">
    <property type="entry name" value="WH_DNA-bd_sf"/>
</dbReference>
<dbReference type="GO" id="GO:0003677">
    <property type="term" value="F:DNA binding"/>
    <property type="evidence" value="ECO:0007669"/>
    <property type="project" value="UniProtKB-KW"/>
</dbReference>
<dbReference type="InterPro" id="IPR011991">
    <property type="entry name" value="ArsR-like_HTH"/>
</dbReference>
<dbReference type="InterPro" id="IPR051081">
    <property type="entry name" value="HTH_MetalResp_TranReg"/>
</dbReference>
<dbReference type="Gene3D" id="1.10.10.10">
    <property type="entry name" value="Winged helix-like DNA-binding domain superfamily/Winged helix DNA-binding domain"/>
    <property type="match status" value="1"/>
</dbReference>
<dbReference type="Proteomes" id="UP000063919">
    <property type="component" value="Chromosome"/>
</dbReference>
<reference evidence="5 6" key="1">
    <citation type="journal article" date="2015" name="Genome Announc.">
        <title>Complete Genome Sequence of Spiroplasma cantharicola CC-1T (DSM 21588), a Bacterium Isolated from Soldier Beetle (Cantharis carolinus).</title>
        <authorList>
            <person name="Lo W.S."/>
            <person name="Liu P.Y."/>
            <person name="Kuo C.H."/>
        </authorList>
    </citation>
    <scope>NUCLEOTIDE SEQUENCE [LARGE SCALE GENOMIC DNA]</scope>
    <source>
        <strain evidence="5 6">CC-1</strain>
    </source>
</reference>
<dbReference type="NCBIfam" id="NF033788">
    <property type="entry name" value="HTH_metalloreg"/>
    <property type="match status" value="1"/>
</dbReference>
<dbReference type="PATRIC" id="fig|362837.3.peg.761"/>